<feature type="non-terminal residue" evidence="1">
    <location>
        <position position="1"/>
    </location>
</feature>
<proteinExistence type="predicted"/>
<sequence length="43" mass="5045">ETHIKIKVLTVDKPRNQTRKDDIATNMLGVCKLDMHFFYVLPD</sequence>
<dbReference type="EMBL" id="JABFAF010000011">
    <property type="protein sequence ID" value="MBA0870559.1"/>
    <property type="molecule type" value="Genomic_DNA"/>
</dbReference>
<protein>
    <submittedName>
        <fullName evidence="1">Uncharacterized protein</fullName>
    </submittedName>
</protein>
<dbReference type="AlphaFoldDB" id="A0A7J9MJI4"/>
<name>A0A7J9MJI4_GOSSC</name>
<organism evidence="1 2">
    <name type="scientific">Gossypium schwendimanii</name>
    <name type="common">Cotton</name>
    <dbReference type="NCBI Taxonomy" id="34291"/>
    <lineage>
        <taxon>Eukaryota</taxon>
        <taxon>Viridiplantae</taxon>
        <taxon>Streptophyta</taxon>
        <taxon>Embryophyta</taxon>
        <taxon>Tracheophyta</taxon>
        <taxon>Spermatophyta</taxon>
        <taxon>Magnoliopsida</taxon>
        <taxon>eudicotyledons</taxon>
        <taxon>Gunneridae</taxon>
        <taxon>Pentapetalae</taxon>
        <taxon>rosids</taxon>
        <taxon>malvids</taxon>
        <taxon>Malvales</taxon>
        <taxon>Malvaceae</taxon>
        <taxon>Malvoideae</taxon>
        <taxon>Gossypium</taxon>
    </lineage>
</organism>
<dbReference type="OrthoDB" id="996163at2759"/>
<evidence type="ECO:0000313" key="2">
    <source>
        <dbReference type="Proteomes" id="UP000593576"/>
    </source>
</evidence>
<accession>A0A7J9MJI4</accession>
<reference evidence="1 2" key="1">
    <citation type="journal article" date="2019" name="Genome Biol. Evol.">
        <title>Insights into the evolution of the New World diploid cottons (Gossypium, subgenus Houzingenia) based on genome sequencing.</title>
        <authorList>
            <person name="Grover C.E."/>
            <person name="Arick M.A. 2nd"/>
            <person name="Thrash A."/>
            <person name="Conover J.L."/>
            <person name="Sanders W.S."/>
            <person name="Peterson D.G."/>
            <person name="Frelichowski J.E."/>
            <person name="Scheffler J.A."/>
            <person name="Scheffler B.E."/>
            <person name="Wendel J.F."/>
        </authorList>
    </citation>
    <scope>NUCLEOTIDE SEQUENCE [LARGE SCALE GENOMIC DNA]</scope>
    <source>
        <strain evidence="1">1</strain>
        <tissue evidence="1">Leaf</tissue>
    </source>
</reference>
<evidence type="ECO:0000313" key="1">
    <source>
        <dbReference type="EMBL" id="MBA0870559.1"/>
    </source>
</evidence>
<comment type="caution">
    <text evidence="1">The sequence shown here is derived from an EMBL/GenBank/DDBJ whole genome shotgun (WGS) entry which is preliminary data.</text>
</comment>
<keyword evidence="2" id="KW-1185">Reference proteome</keyword>
<dbReference type="Proteomes" id="UP000593576">
    <property type="component" value="Unassembled WGS sequence"/>
</dbReference>
<gene>
    <name evidence="1" type="ORF">Goshw_014103</name>
</gene>